<name>A0ABT2PIT0_9BURK</name>
<evidence type="ECO:0000256" key="3">
    <source>
        <dbReference type="ARBA" id="ARBA00022448"/>
    </source>
</evidence>
<keyword evidence="13" id="KW-1185">Reference proteome</keyword>
<feature type="domain" description="AprE-like long alpha-helical hairpin" evidence="10">
    <location>
        <begin position="101"/>
        <end position="289"/>
    </location>
</feature>
<organism evidence="12 13">
    <name type="scientific">Acidovorax bellezanensis</name>
    <dbReference type="NCBI Taxonomy" id="2976702"/>
    <lineage>
        <taxon>Bacteria</taxon>
        <taxon>Pseudomonadati</taxon>
        <taxon>Pseudomonadota</taxon>
        <taxon>Betaproteobacteria</taxon>
        <taxon>Burkholderiales</taxon>
        <taxon>Comamonadaceae</taxon>
        <taxon>Acidovorax</taxon>
    </lineage>
</organism>
<dbReference type="Gene3D" id="2.40.30.170">
    <property type="match status" value="1"/>
</dbReference>
<dbReference type="Pfam" id="PF25994">
    <property type="entry name" value="HH_AprE"/>
    <property type="match status" value="1"/>
</dbReference>
<accession>A0ABT2PIT0</accession>
<dbReference type="PANTHER" id="PTHR30386">
    <property type="entry name" value="MEMBRANE FUSION SUBUNIT OF EMRAB-TOLC MULTIDRUG EFFLUX PUMP"/>
    <property type="match status" value="1"/>
</dbReference>
<evidence type="ECO:0000256" key="8">
    <source>
        <dbReference type="ARBA" id="ARBA00023136"/>
    </source>
</evidence>
<comment type="caution">
    <text evidence="12">The sequence shown here is derived from an EMBL/GenBank/DDBJ whole genome shotgun (WGS) entry which is preliminary data.</text>
</comment>
<dbReference type="InterPro" id="IPR058781">
    <property type="entry name" value="HH_AprE-like"/>
</dbReference>
<evidence type="ECO:0000313" key="12">
    <source>
        <dbReference type="EMBL" id="MCT9810388.1"/>
    </source>
</evidence>
<dbReference type="Gene3D" id="1.10.287.470">
    <property type="entry name" value="Helix hairpin bin"/>
    <property type="match status" value="1"/>
</dbReference>
<dbReference type="InterPro" id="IPR050739">
    <property type="entry name" value="MFP"/>
</dbReference>
<reference evidence="12 13" key="1">
    <citation type="submission" date="2022-09" db="EMBL/GenBank/DDBJ databases">
        <title>Draft genome of isolate Be4.</title>
        <authorList>
            <person name="Sanchez-Castro I."/>
            <person name="Martinez-Rodriguez P."/>
            <person name="Descostes M."/>
            <person name="Merroun M."/>
        </authorList>
    </citation>
    <scope>NUCLEOTIDE SEQUENCE [LARGE SCALE GENOMIC DNA]</scope>
    <source>
        <strain evidence="12 13">Be4</strain>
    </source>
</reference>
<feature type="domain" description="AprE-like beta-barrel" evidence="11">
    <location>
        <begin position="333"/>
        <end position="421"/>
    </location>
</feature>
<evidence type="ECO:0000256" key="7">
    <source>
        <dbReference type="ARBA" id="ARBA00022989"/>
    </source>
</evidence>
<comment type="subcellular location">
    <subcellularLocation>
        <location evidence="1 9">Cell inner membrane</location>
        <topology evidence="1 9">Single-pass membrane protein</topology>
    </subcellularLocation>
</comment>
<evidence type="ECO:0000256" key="5">
    <source>
        <dbReference type="ARBA" id="ARBA00022519"/>
    </source>
</evidence>
<keyword evidence="8 9" id="KW-0472">Membrane</keyword>
<evidence type="ECO:0000259" key="10">
    <source>
        <dbReference type="Pfam" id="PF25994"/>
    </source>
</evidence>
<evidence type="ECO:0000256" key="4">
    <source>
        <dbReference type="ARBA" id="ARBA00022475"/>
    </source>
</evidence>
<keyword evidence="5 9" id="KW-0997">Cell inner membrane</keyword>
<sequence>MAKQSDGALTTSPHSDADPIDLGRSGRWGLWALALGFGGFLLWAALAPLDEGVPSTGMVALDNKRNTVQHLTGGIIQKVLVREGDDVTEGQLLVQLDAAVARATYESVRQNYLGLLAMQGRLEAEKQGNPTITWPEDLKTASNDPLIQQQILNQEQLFHTRRNLLRSDLQSIEENTRGQQGLLLSYEGMLSNRKNQHSLLNEELGYLRELVKEGYAPRNRQLELQRSVSDVNASMADMQGNMLRARSTIADLRQRMISRKQEDQKEIETQLADVGRQVLVENEKYRAVKAELERMEVRSPAQGQVVGLMTQTVGGVIQGGQKLMDIVPKGAPLMLEAQVAPHMIDRVHVGMPVDVRFSSFANSPQLVVHGNVESVSGDLLTDAHTNVSYYLARVKVTDDGLKILGQRQMRPGMPVEVIFKGGERSMFTYMLHPLTKRLAASMTEE</sequence>
<gene>
    <name evidence="12" type="ORF">N0K08_07075</name>
</gene>
<evidence type="ECO:0000256" key="6">
    <source>
        <dbReference type="ARBA" id="ARBA00022692"/>
    </source>
</evidence>
<dbReference type="PANTHER" id="PTHR30386:SF17">
    <property type="entry name" value="ALKALINE PROTEASE SECRETION PROTEIN APRE"/>
    <property type="match status" value="1"/>
</dbReference>
<comment type="similarity">
    <text evidence="2 9">Belongs to the membrane fusion protein (MFP) (TC 8.A.1) family.</text>
</comment>
<dbReference type="InterPro" id="IPR010129">
    <property type="entry name" value="T1SS_HlyD"/>
</dbReference>
<dbReference type="NCBIfam" id="TIGR01843">
    <property type="entry name" value="type_I_hlyD"/>
    <property type="match status" value="1"/>
</dbReference>
<dbReference type="EMBL" id="JAODYH010000003">
    <property type="protein sequence ID" value="MCT9810388.1"/>
    <property type="molecule type" value="Genomic_DNA"/>
</dbReference>
<evidence type="ECO:0000259" key="11">
    <source>
        <dbReference type="Pfam" id="PF26002"/>
    </source>
</evidence>
<proteinExistence type="inferred from homology"/>
<keyword evidence="6 9" id="KW-0812">Transmembrane</keyword>
<protein>
    <recommendedName>
        <fullName evidence="9">Membrane fusion protein (MFP) family protein</fullName>
    </recommendedName>
</protein>
<evidence type="ECO:0000256" key="2">
    <source>
        <dbReference type="ARBA" id="ARBA00009477"/>
    </source>
</evidence>
<dbReference type="Proteomes" id="UP001525968">
    <property type="component" value="Unassembled WGS sequence"/>
</dbReference>
<dbReference type="PRINTS" id="PR01490">
    <property type="entry name" value="RTXTOXIND"/>
</dbReference>
<dbReference type="SUPFAM" id="SSF111369">
    <property type="entry name" value="HlyD-like secretion proteins"/>
    <property type="match status" value="1"/>
</dbReference>
<dbReference type="InterPro" id="IPR058982">
    <property type="entry name" value="Beta-barrel_AprE"/>
</dbReference>
<evidence type="ECO:0000256" key="1">
    <source>
        <dbReference type="ARBA" id="ARBA00004377"/>
    </source>
</evidence>
<feature type="transmembrane region" description="Helical" evidence="9">
    <location>
        <begin position="28"/>
        <end position="46"/>
    </location>
</feature>
<keyword evidence="3 9" id="KW-0813">Transport</keyword>
<dbReference type="RefSeq" id="WP_261499403.1">
    <property type="nucleotide sequence ID" value="NZ_JAODYH010000003.1"/>
</dbReference>
<evidence type="ECO:0000313" key="13">
    <source>
        <dbReference type="Proteomes" id="UP001525968"/>
    </source>
</evidence>
<dbReference type="Gene3D" id="2.40.50.100">
    <property type="match status" value="1"/>
</dbReference>
<keyword evidence="4 9" id="KW-1003">Cell membrane</keyword>
<evidence type="ECO:0000256" key="9">
    <source>
        <dbReference type="RuleBase" id="RU365093"/>
    </source>
</evidence>
<dbReference type="Pfam" id="PF26002">
    <property type="entry name" value="Beta-barrel_AprE"/>
    <property type="match status" value="1"/>
</dbReference>
<keyword evidence="7 9" id="KW-1133">Transmembrane helix</keyword>